<organism>
    <name type="scientific">Culex quinquefasciatus</name>
    <name type="common">Southern house mosquito</name>
    <name type="synonym">Culex pungens</name>
    <dbReference type="NCBI Taxonomy" id="7176"/>
    <lineage>
        <taxon>Eukaryota</taxon>
        <taxon>Metazoa</taxon>
        <taxon>Ecdysozoa</taxon>
        <taxon>Arthropoda</taxon>
        <taxon>Hexapoda</taxon>
        <taxon>Insecta</taxon>
        <taxon>Pterygota</taxon>
        <taxon>Neoptera</taxon>
        <taxon>Endopterygota</taxon>
        <taxon>Diptera</taxon>
        <taxon>Nematocera</taxon>
        <taxon>Culicoidea</taxon>
        <taxon>Culicidae</taxon>
        <taxon>Culicinae</taxon>
        <taxon>Culicini</taxon>
        <taxon>Culex</taxon>
        <taxon>Culex</taxon>
    </lineage>
</organism>
<dbReference type="VEuPathDB" id="VectorBase:CPIJ014856"/>
<dbReference type="AlphaFoldDB" id="B0X623"/>
<evidence type="ECO:0000313" key="1">
    <source>
        <dbReference type="EMBL" id="EDS41154.1"/>
    </source>
</evidence>
<dbReference type="EnsemblMetazoa" id="CPIJ014856-RA">
    <property type="protein sequence ID" value="CPIJ014856-PA"/>
    <property type="gene ID" value="CPIJ014856"/>
</dbReference>
<dbReference type="Proteomes" id="UP000002320">
    <property type="component" value="Unassembled WGS sequence"/>
</dbReference>
<gene>
    <name evidence="2" type="primary">6048132</name>
    <name evidence="1" type="ORF">CpipJ_CPIJ014856</name>
</gene>
<dbReference type="InParanoid" id="B0X623"/>
<dbReference type="HOGENOM" id="CLU_1379353_0_0_1"/>
<reference evidence="2" key="2">
    <citation type="submission" date="2021-02" db="UniProtKB">
        <authorList>
            <consortium name="EnsemblMetazoa"/>
        </authorList>
    </citation>
    <scope>IDENTIFICATION</scope>
    <source>
        <strain evidence="2">JHB</strain>
    </source>
</reference>
<dbReference type="EMBL" id="DS232399">
    <property type="protein sequence ID" value="EDS41154.1"/>
    <property type="molecule type" value="Genomic_DNA"/>
</dbReference>
<reference evidence="1" key="1">
    <citation type="submission" date="2007-03" db="EMBL/GenBank/DDBJ databases">
        <title>Annotation of Culex pipiens quinquefasciatus.</title>
        <authorList>
            <consortium name="The Broad Institute Genome Sequencing Platform"/>
            <person name="Atkinson P.W."/>
            <person name="Hemingway J."/>
            <person name="Christensen B.M."/>
            <person name="Higgs S."/>
            <person name="Kodira C."/>
            <person name="Hannick L."/>
            <person name="Megy K."/>
            <person name="O'Leary S."/>
            <person name="Pearson M."/>
            <person name="Haas B.J."/>
            <person name="Mauceli E."/>
            <person name="Wortman J.R."/>
            <person name="Lee N.H."/>
            <person name="Guigo R."/>
            <person name="Stanke M."/>
            <person name="Alvarado L."/>
            <person name="Amedeo P."/>
            <person name="Antoine C.H."/>
            <person name="Arensburger P."/>
            <person name="Bidwell S.L."/>
            <person name="Crawford M."/>
            <person name="Camaro F."/>
            <person name="Devon K."/>
            <person name="Engels R."/>
            <person name="Hammond M."/>
            <person name="Howarth C."/>
            <person name="Koehrsen M."/>
            <person name="Lawson D."/>
            <person name="Montgomery P."/>
            <person name="Nene V."/>
            <person name="Nusbaum C."/>
            <person name="Puiu D."/>
            <person name="Romero-Severson J."/>
            <person name="Severson D.W."/>
            <person name="Shumway M."/>
            <person name="Sisk P."/>
            <person name="Stolte C."/>
            <person name="Zeng Q."/>
            <person name="Eisenstadt E."/>
            <person name="Fraser-Liggett C."/>
            <person name="Strausberg R."/>
            <person name="Galagan J."/>
            <person name="Birren B."/>
            <person name="Collins F.H."/>
        </authorList>
    </citation>
    <scope>NUCLEOTIDE SEQUENCE [LARGE SCALE GENOMIC DNA]</scope>
    <source>
        <strain evidence="1">JHB</strain>
    </source>
</reference>
<name>B0X623_CULQU</name>
<sequence length="198" mass="22322">MTRCQRQSRLGIGAEFESSDECTALVPATLLDNSGAQRAAFRPVPQAAVNDVHCTYIVTANRHLTDPNNSLAGSATTNDVAAAEQANCWRSEWSFWPGYRFLVKVSGNLHPTVAKEVEVNLQNLLSRTMKILGNGMKRMKNFIRPKRETVKSVENYLKQDLKPSLKRYRRESHCDLLVIGRRLRGFVDCVLVRELGMD</sequence>
<dbReference type="OrthoDB" id="7765114at2759"/>
<dbReference type="STRING" id="7176.B0X623"/>
<protein>
    <submittedName>
        <fullName evidence="1 2">FAD oxidoreductase</fullName>
    </submittedName>
</protein>
<evidence type="ECO:0000313" key="2">
    <source>
        <dbReference type="EnsemblMetazoa" id="CPIJ014856-PA"/>
    </source>
</evidence>
<dbReference type="KEGG" id="cqu:CpipJ_CPIJ014856"/>
<accession>B0X623</accession>
<dbReference type="VEuPathDB" id="VectorBase:CQUJHB016413"/>
<proteinExistence type="predicted"/>
<evidence type="ECO:0000313" key="3">
    <source>
        <dbReference type="Proteomes" id="UP000002320"/>
    </source>
</evidence>
<keyword evidence="3" id="KW-1185">Reference proteome</keyword>